<reference evidence="3" key="1">
    <citation type="submission" date="2008-10" db="EMBL/GenBank/DDBJ databases">
        <authorList>
            <person name="Molnar K."/>
        </authorList>
    </citation>
    <scope>NUCLEOTIDE SEQUENCE [LARGE SCALE GENOMIC DNA]</scope>
    <source>
        <strain evidence="3">NRRL 15998</strain>
    </source>
</reference>
<evidence type="ECO:0000313" key="3">
    <source>
        <dbReference type="Proteomes" id="UP000003986"/>
    </source>
</evidence>
<feature type="transmembrane region" description="Helical" evidence="1">
    <location>
        <begin position="76"/>
        <end position="96"/>
    </location>
</feature>
<protein>
    <recommendedName>
        <fullName evidence="4">Integral membrane regulator</fullName>
    </recommendedName>
</protein>
<proteinExistence type="predicted"/>
<dbReference type="AlphaFoldDB" id="D6AB89"/>
<name>D6AB89_STRFL</name>
<gene>
    <name evidence="2" type="ORF">SSGG_03761</name>
</gene>
<organism evidence="2 3">
    <name type="scientific">Streptomyces filamentosus NRRL 15998</name>
    <dbReference type="NCBI Taxonomy" id="457431"/>
    <lineage>
        <taxon>Bacteria</taxon>
        <taxon>Bacillati</taxon>
        <taxon>Actinomycetota</taxon>
        <taxon>Actinomycetes</taxon>
        <taxon>Kitasatosporales</taxon>
        <taxon>Streptomycetaceae</taxon>
        <taxon>Streptomyces</taxon>
    </lineage>
</organism>
<keyword evidence="1" id="KW-0812">Transmembrane</keyword>
<feature type="transmembrane region" description="Helical" evidence="1">
    <location>
        <begin position="108"/>
        <end position="128"/>
    </location>
</feature>
<feature type="transmembrane region" description="Helical" evidence="1">
    <location>
        <begin position="50"/>
        <end position="70"/>
    </location>
</feature>
<dbReference type="InterPro" id="IPR049713">
    <property type="entry name" value="Pr6Pr-like"/>
</dbReference>
<feature type="transmembrane region" description="Helical" evidence="1">
    <location>
        <begin position="175"/>
        <end position="195"/>
    </location>
</feature>
<dbReference type="EMBL" id="DS999644">
    <property type="protein sequence ID" value="EFE76394.2"/>
    <property type="molecule type" value="Genomic_DNA"/>
</dbReference>
<feature type="transmembrane region" description="Helical" evidence="1">
    <location>
        <begin position="140"/>
        <end position="163"/>
    </location>
</feature>
<accession>D6AB89</accession>
<evidence type="ECO:0000256" key="1">
    <source>
        <dbReference type="SAM" id="Phobius"/>
    </source>
</evidence>
<evidence type="ECO:0008006" key="4">
    <source>
        <dbReference type="Google" id="ProtNLM"/>
    </source>
</evidence>
<keyword evidence="1" id="KW-0472">Membrane</keyword>
<evidence type="ECO:0000313" key="2">
    <source>
        <dbReference type="EMBL" id="EFE76394.2"/>
    </source>
</evidence>
<dbReference type="Proteomes" id="UP000003986">
    <property type="component" value="Unassembled WGS sequence"/>
</dbReference>
<keyword evidence="1" id="KW-1133">Transmembrane helix</keyword>
<reference evidence="3" key="2">
    <citation type="submission" date="2008-12" db="EMBL/GenBank/DDBJ databases">
        <title>Annotation of Streptomyces roseosporus strain NRRL 15998.</title>
        <authorList>
            <consortium name="The Broad Institute Genome Sequencing Platform"/>
            <consortium name="Broad Institute Microbial Sequencing Center"/>
            <person name="Fischbach M."/>
            <person name="Ward D."/>
            <person name="Young S."/>
            <person name="Kodira C.D."/>
            <person name="Zeng Q."/>
            <person name="Koehrsen M."/>
            <person name="Godfrey P."/>
            <person name="Alvarado L."/>
            <person name="Berlin A.M."/>
            <person name="Borenstein D."/>
            <person name="Chen Z."/>
            <person name="Engels R."/>
            <person name="Freedman E."/>
            <person name="Gellesch M."/>
            <person name="Goldberg J."/>
            <person name="Griggs A."/>
            <person name="Gujja S."/>
            <person name="Heiman D.I."/>
            <person name="Hepburn T.A."/>
            <person name="Howarth C."/>
            <person name="Jen D."/>
            <person name="Larson L."/>
            <person name="Lewis B."/>
            <person name="Mehta T."/>
            <person name="Park D."/>
            <person name="Pearson M."/>
            <person name="Roberts A."/>
            <person name="Saif S."/>
            <person name="Shea T.D."/>
            <person name="Shenoy N."/>
            <person name="Sisk P."/>
            <person name="Stolte C."/>
            <person name="Sykes S.N."/>
            <person name="Walk T."/>
            <person name="White J."/>
            <person name="Yandava C."/>
            <person name="Straight P."/>
            <person name="Clardy J."/>
            <person name="Hung D."/>
            <person name="Kolter R."/>
            <person name="Mekalanos J."/>
            <person name="Walker S."/>
            <person name="Walsh C.T."/>
            <person name="Wieland B.L.C."/>
            <person name="Ilzarbe M."/>
            <person name="Galagan J."/>
            <person name="Nusbaum C."/>
            <person name="Birren B."/>
        </authorList>
    </citation>
    <scope>NUCLEOTIDE SEQUENCE [LARGE SCALE GENOMIC DNA]</scope>
    <source>
        <strain evidence="3">NRRL 15998</strain>
    </source>
</reference>
<sequence>MRTAADESRGSSHPLTVRIMTAPRTALLPRPRAAEVLPAPAAARRPWTTALRALACGAATAGPAITLATGSTPPPLIHFTVLANLLVAVAFGWSAVRSWRGAPPLPSYLTGGVLLLAAITGLMHHLVLVNYTETLAPSSAWPVAATVLLHTVTPLAVAADWLLLTAPRTLRLAHIPLWLTAPAAYLALALTRGALLAPGSPARYPYPFLDVDTYGYAGTLTQALALGLLFTALATLITAADHLRPNVAGWIRHRRNRISPPAAGGLK</sequence>
<dbReference type="NCBIfam" id="NF038065">
    <property type="entry name" value="Pr6Pr"/>
    <property type="match status" value="1"/>
</dbReference>
<feature type="transmembrane region" description="Helical" evidence="1">
    <location>
        <begin position="215"/>
        <end position="237"/>
    </location>
</feature>